<keyword evidence="2 4" id="KW-0863">Zinc-finger</keyword>
<feature type="region of interest" description="Disordered" evidence="6">
    <location>
        <begin position="176"/>
        <end position="199"/>
    </location>
</feature>
<dbReference type="RefSeq" id="NP_054182.1">
    <property type="nucleotide sequence ID" value="NC_001623.1"/>
</dbReference>
<reference evidence="8" key="1">
    <citation type="submission" date="2014-09" db="EMBL/GenBank/DDBJ databases">
        <title>Complete Genome Sequence of the E2 Strain of Autographa californica Multiple Nucleopolyhedrovirus.</title>
        <authorList>
            <person name="Maghodia A.B."/>
            <person name="Jarvis D.L."/>
            <person name="Geisler C."/>
        </authorList>
    </citation>
    <scope>NUCLEOTIDE SEQUENCE</scope>
    <source>
        <strain evidence="8">E2</strain>
    </source>
</reference>
<evidence type="ECO:0000313" key="10">
    <source>
        <dbReference type="EMBL" id="ANN45937.1"/>
    </source>
</evidence>
<dbReference type="EMBL" id="KM667940">
    <property type="protein sequence ID" value="AIU57080.1"/>
    <property type="molecule type" value="Genomic_DNA"/>
</dbReference>
<feature type="compositionally biased region" description="Basic residues" evidence="6">
    <location>
        <begin position="13"/>
        <end position="25"/>
    </location>
</feature>
<dbReference type="KEGG" id="vg:1403984"/>
<feature type="compositionally biased region" description="Low complexity" evidence="6">
    <location>
        <begin position="183"/>
        <end position="197"/>
    </location>
</feature>
<organism evidence="8">
    <name type="scientific">Autographa californica nuclear polyhedrosis virus</name>
    <name type="common">AcMNPV</name>
    <dbReference type="NCBI Taxonomy" id="46015"/>
    <lineage>
        <taxon>Viruses</taxon>
        <taxon>Viruses incertae sedis</taxon>
        <taxon>Naldaviricetes</taxon>
        <taxon>Lefavirales</taxon>
        <taxon>Baculoviridae</taxon>
        <taxon>Alphabaculovirus</taxon>
        <taxon>Alphabaculovirus aucalifornicae</taxon>
    </lineage>
</organism>
<keyword evidence="1" id="KW-0479">Metal-binding</keyword>
<dbReference type="EMBL" id="KU697903">
    <property type="protein sequence ID" value="ANN45937.1"/>
    <property type="molecule type" value="Genomic_DNA"/>
</dbReference>
<dbReference type="InterPro" id="IPR001841">
    <property type="entry name" value="Znf_RING"/>
</dbReference>
<feature type="region of interest" description="Disordered" evidence="6">
    <location>
        <begin position="1"/>
        <end position="67"/>
    </location>
</feature>
<evidence type="ECO:0000256" key="6">
    <source>
        <dbReference type="SAM" id="MobiDB-lite"/>
    </source>
</evidence>
<name>A0A097PV75_NPVAC</name>
<protein>
    <submittedName>
        <fullName evidence="8">Ac-ie-2/ie-n</fullName>
    </submittedName>
    <submittedName>
        <fullName evidence="9">Early gene transactivator</fullName>
    </submittedName>
</protein>
<evidence type="ECO:0000313" key="8">
    <source>
        <dbReference type="EMBL" id="AIU57080.1"/>
    </source>
</evidence>
<proteinExistence type="predicted"/>
<dbReference type="PROSITE" id="PS00518">
    <property type="entry name" value="ZF_RING_1"/>
    <property type="match status" value="1"/>
</dbReference>
<keyword evidence="3" id="KW-0862">Zinc</keyword>
<evidence type="ECO:0000259" key="7">
    <source>
        <dbReference type="PROSITE" id="PS50089"/>
    </source>
</evidence>
<evidence type="ECO:0000256" key="4">
    <source>
        <dbReference type="PROSITE-ProRule" id="PRU00175"/>
    </source>
</evidence>
<feature type="coiled-coil region" evidence="5">
    <location>
        <begin position="306"/>
        <end position="393"/>
    </location>
</feature>
<dbReference type="GeneID" id="1403984"/>
<evidence type="ECO:0000256" key="5">
    <source>
        <dbReference type="SAM" id="Coils"/>
    </source>
</evidence>
<dbReference type="SUPFAM" id="SSF57850">
    <property type="entry name" value="RING/U-box"/>
    <property type="match status" value="1"/>
</dbReference>
<feature type="domain" description="RING-type" evidence="7">
    <location>
        <begin position="207"/>
        <end position="251"/>
    </location>
</feature>
<dbReference type="OrthoDB" id="13124at10239"/>
<dbReference type="SMR" id="A0A097PV75"/>
<dbReference type="InterPro" id="IPR017907">
    <property type="entry name" value="Znf_RING_CS"/>
</dbReference>
<dbReference type="GO" id="GO:0008270">
    <property type="term" value="F:zinc ion binding"/>
    <property type="evidence" value="ECO:0007669"/>
    <property type="project" value="UniProtKB-KW"/>
</dbReference>
<feature type="compositionally biased region" description="Polar residues" evidence="6">
    <location>
        <begin position="1"/>
        <end position="10"/>
    </location>
</feature>
<evidence type="ECO:0000256" key="3">
    <source>
        <dbReference type="ARBA" id="ARBA00022833"/>
    </source>
</evidence>
<sequence length="408" mass="47007">MSRQINAATPSSSRRHRLSLSRRRINFTTSPEAQPSSSSRSQPSSSSRSHRRQERRQEQRVSEENVQIIGNVNEPLTRTYHRQGVTYYVHGQVNISNDDPLLSQEDDVILINSENVDRERFPDITAQQYQDNIASETAAQRALQRGLDLEAQLMNEIAPRSPTYSPSYSPNYVIPQSPDLFASPQSPQPQQQQQQQSEPEEEVEVSCNICFTTFKDTKNVNSSFVTSIHCNHAVCFKCYVKIIMDNSVYKCFCSATSSDCRVYNKHGYVEFMPINVTRNQDSIKQHWRELLENNTVNNHTTDLNYVEQLQKELSELRAKTSQVEHKMTMLNSDYIMLKHKHAVAELDLQKANYDLQESTKKSEELQSTVNNLQEQLRKQVAESQAKFSEFERSNSDLVSKLQTVMSRR</sequence>
<evidence type="ECO:0000256" key="1">
    <source>
        <dbReference type="ARBA" id="ARBA00022723"/>
    </source>
</evidence>
<dbReference type="EMBL" id="KU697902">
    <property type="protein sequence ID" value="ANN45772.1"/>
    <property type="molecule type" value="Genomic_DNA"/>
</dbReference>
<accession>A0A097PV75</accession>
<keyword evidence="5" id="KW-0175">Coiled coil</keyword>
<evidence type="ECO:0000256" key="2">
    <source>
        <dbReference type="ARBA" id="ARBA00022771"/>
    </source>
</evidence>
<reference evidence="9" key="2">
    <citation type="journal article" date="2016" name="Sci. Rep.">
        <title>Generating a host range-expanded recombinant baculovirus.</title>
        <authorList>
            <person name="Wu C."/>
            <person name="Deng Z."/>
            <person name="Long Z."/>
            <person name="Cai Y."/>
            <person name="Ying Z."/>
            <person name="Yin H."/>
            <person name="Yuan M."/>
            <person name="Clem R.J."/>
            <person name="Yang K."/>
            <person name="Pang Y."/>
        </authorList>
    </citation>
    <scope>NUCLEOTIDE SEQUENCE</scope>
    <source>
        <strain evidence="9">VAcRev-1</strain>
        <strain evidence="10">VAcRev-2</strain>
    </source>
</reference>
<evidence type="ECO:0000313" key="9">
    <source>
        <dbReference type="EMBL" id="ANN45772.1"/>
    </source>
</evidence>
<gene>
    <name evidence="8" type="primary">Ac-ie-2</name>
    <name evidence="9" type="synonym">IE-2</name>
    <name evidence="8" type="synonym">ie-n</name>
    <name evidence="9" type="ORF">ACNVgp153</name>
</gene>
<organismHost>
    <name type="scientific">Lepidoptera</name>
    <name type="common">moths &amp; butterflies</name>
    <dbReference type="NCBI Taxonomy" id="7088"/>
</organismHost>
<feature type="compositionally biased region" description="Low complexity" evidence="6">
    <location>
        <begin position="30"/>
        <end position="47"/>
    </location>
</feature>
<dbReference type="PROSITE" id="PS50089">
    <property type="entry name" value="ZF_RING_2"/>
    <property type="match status" value="1"/>
</dbReference>